<evidence type="ECO:0000313" key="2">
    <source>
        <dbReference type="EMBL" id="KAA0150763.1"/>
    </source>
</evidence>
<dbReference type="Gene3D" id="1.25.10.10">
    <property type="entry name" value="Leucine-rich Repeat Variant"/>
    <property type="match status" value="1"/>
</dbReference>
<dbReference type="Proteomes" id="UP000324907">
    <property type="component" value="Unassembled WGS sequence"/>
</dbReference>
<evidence type="ECO:0000313" key="4">
    <source>
        <dbReference type="EMBL" id="KAA0175348.1"/>
    </source>
</evidence>
<evidence type="ECO:0000313" key="6">
    <source>
        <dbReference type="Proteomes" id="UP000323011"/>
    </source>
</evidence>
<evidence type="ECO:0000313" key="3">
    <source>
        <dbReference type="EMBL" id="KAA0168776.1"/>
    </source>
</evidence>
<name>A0A5A8DTI7_CAFRO</name>
<dbReference type="EMBL" id="VLTO01000014">
    <property type="protein sequence ID" value="KAA0175348.1"/>
    <property type="molecule type" value="Genomic_DNA"/>
</dbReference>
<dbReference type="InterPro" id="IPR016024">
    <property type="entry name" value="ARM-type_fold"/>
</dbReference>
<organism evidence="3 7">
    <name type="scientific">Cafeteria roenbergensis</name>
    <name type="common">Marine flagellate</name>
    <dbReference type="NCBI Taxonomy" id="33653"/>
    <lineage>
        <taxon>Eukaryota</taxon>
        <taxon>Sar</taxon>
        <taxon>Stramenopiles</taxon>
        <taxon>Bigyra</taxon>
        <taxon>Opalozoa</taxon>
        <taxon>Bicosoecida</taxon>
        <taxon>Cafeteriaceae</taxon>
        <taxon>Cafeteria</taxon>
    </lineage>
</organism>
<dbReference type="InterPro" id="IPR011989">
    <property type="entry name" value="ARM-like"/>
</dbReference>
<evidence type="ECO:0000313" key="7">
    <source>
        <dbReference type="Proteomes" id="UP000324907"/>
    </source>
</evidence>
<gene>
    <name evidence="4" type="ORF">FNF27_03051</name>
    <name evidence="3" type="ORF">FNF28_02324</name>
    <name evidence="2" type="ORF">FNF29_05098</name>
</gene>
<reference evidence="5 6" key="1">
    <citation type="submission" date="2019-07" db="EMBL/GenBank/DDBJ databases">
        <title>Genomes of Cafeteria roenbergensis.</title>
        <authorList>
            <person name="Fischer M.G."/>
            <person name="Hackl T."/>
            <person name="Roman M."/>
        </authorList>
    </citation>
    <scope>NUCLEOTIDE SEQUENCE [LARGE SCALE GENOMIC DNA]</scope>
    <source>
        <strain evidence="2 6">BVI</strain>
        <strain evidence="4 5">E4-10P</strain>
        <strain evidence="3 7">RCC970-E3</strain>
    </source>
</reference>
<feature type="region of interest" description="Disordered" evidence="1">
    <location>
        <begin position="185"/>
        <end position="216"/>
    </location>
</feature>
<proteinExistence type="predicted"/>
<dbReference type="Proteomes" id="UP000323011">
    <property type="component" value="Unassembled WGS sequence"/>
</dbReference>
<dbReference type="SUPFAM" id="SSF48371">
    <property type="entry name" value="ARM repeat"/>
    <property type="match status" value="1"/>
</dbReference>
<dbReference type="Proteomes" id="UP000322899">
    <property type="component" value="Unassembled WGS sequence"/>
</dbReference>
<protein>
    <recommendedName>
        <fullName evidence="8">MMS19 nucleotide excision repair protein</fullName>
    </recommendedName>
</protein>
<dbReference type="EMBL" id="VLTN01000032">
    <property type="protein sequence ID" value="KAA0150763.1"/>
    <property type="molecule type" value="Genomic_DNA"/>
</dbReference>
<dbReference type="EMBL" id="VLTL01000026">
    <property type="protein sequence ID" value="KAA0168776.1"/>
    <property type="molecule type" value="Genomic_DNA"/>
</dbReference>
<dbReference type="AlphaFoldDB" id="A0A5A8DTI7"/>
<accession>A0A5A8DTI7</accession>
<comment type="caution">
    <text evidence="3">The sequence shown here is derived from an EMBL/GenBank/DDBJ whole genome shotgun (WGS) entry which is preliminary data.</text>
</comment>
<sequence length="216" mass="22398">MASQLATAYVMCLSAAGMPVPGVAPQEQTAHMRASIRQAEEMLDTEALPRVALAIMAGHGKASSPHLASVSEEQDSAARHMAAVLVKRFVDVQDEALPGDLLEAIADGATACLADPRAPADVRRQAASNLSALVRKLGLDRCVRVVEALVAAIRGAAARVSGGSPEGMSALSGALAAAEMICDDSADQMDRDAPREAAPGSSERRVHAAVEGLRRR</sequence>
<keyword evidence="6" id="KW-1185">Reference proteome</keyword>
<evidence type="ECO:0000313" key="5">
    <source>
        <dbReference type="Proteomes" id="UP000322899"/>
    </source>
</evidence>
<evidence type="ECO:0008006" key="8">
    <source>
        <dbReference type="Google" id="ProtNLM"/>
    </source>
</evidence>
<evidence type="ECO:0000256" key="1">
    <source>
        <dbReference type="SAM" id="MobiDB-lite"/>
    </source>
</evidence>